<evidence type="ECO:0000256" key="1">
    <source>
        <dbReference type="SAM" id="MobiDB-lite"/>
    </source>
</evidence>
<organism evidence="2 3">
    <name type="scientific">Ensete ventricosum</name>
    <name type="common">Abyssinian banana</name>
    <name type="synonym">Musa ensete</name>
    <dbReference type="NCBI Taxonomy" id="4639"/>
    <lineage>
        <taxon>Eukaryota</taxon>
        <taxon>Viridiplantae</taxon>
        <taxon>Streptophyta</taxon>
        <taxon>Embryophyta</taxon>
        <taxon>Tracheophyta</taxon>
        <taxon>Spermatophyta</taxon>
        <taxon>Magnoliopsida</taxon>
        <taxon>Liliopsida</taxon>
        <taxon>Zingiberales</taxon>
        <taxon>Musaceae</taxon>
        <taxon>Ensete</taxon>
    </lineage>
</organism>
<name>A0A427AEW6_ENSVE</name>
<proteinExistence type="predicted"/>
<accession>A0A427AEW6</accession>
<protein>
    <submittedName>
        <fullName evidence="2">Uncharacterized protein</fullName>
    </submittedName>
</protein>
<sequence length="102" mass="10686">MKKPAVAGEEHPPPAVNVPTVKEPTAAREEHLSPAVKKPVAAGDPSPSVNAPIVKEPVATGEGHPAVKQPVEAAGKKLVKEHLVRTEERHAKQSVASCHSHP</sequence>
<dbReference type="Proteomes" id="UP000287651">
    <property type="component" value="Unassembled WGS sequence"/>
</dbReference>
<dbReference type="AlphaFoldDB" id="A0A427AEW6"/>
<reference evidence="2 3" key="1">
    <citation type="journal article" date="2014" name="Agronomy (Basel)">
        <title>A Draft Genome Sequence for Ensete ventricosum, the Drought-Tolerant Tree Against Hunger.</title>
        <authorList>
            <person name="Harrison J."/>
            <person name="Moore K.A."/>
            <person name="Paszkiewicz K."/>
            <person name="Jones T."/>
            <person name="Grant M."/>
            <person name="Ambacheew D."/>
            <person name="Muzemil S."/>
            <person name="Studholme D.J."/>
        </authorList>
    </citation>
    <scope>NUCLEOTIDE SEQUENCE [LARGE SCALE GENOMIC DNA]</scope>
</reference>
<comment type="caution">
    <text evidence="2">The sequence shown here is derived from an EMBL/GenBank/DDBJ whole genome shotgun (WGS) entry which is preliminary data.</text>
</comment>
<feature type="region of interest" description="Disordered" evidence="1">
    <location>
        <begin position="1"/>
        <end position="68"/>
    </location>
</feature>
<dbReference type="EMBL" id="AMZH03002675">
    <property type="protein sequence ID" value="RRT74788.1"/>
    <property type="molecule type" value="Genomic_DNA"/>
</dbReference>
<evidence type="ECO:0000313" key="2">
    <source>
        <dbReference type="EMBL" id="RRT74788.1"/>
    </source>
</evidence>
<gene>
    <name evidence="2" type="ORF">B296_00006185</name>
</gene>
<evidence type="ECO:0000313" key="3">
    <source>
        <dbReference type="Proteomes" id="UP000287651"/>
    </source>
</evidence>